<evidence type="ECO:0000256" key="3">
    <source>
        <dbReference type="ARBA" id="ARBA00022679"/>
    </source>
</evidence>
<dbReference type="PANTHER" id="PTHR43091:SF1">
    <property type="entry name" value="BETA-KETOACYL-[ACYL-CARRIER-PROTEIN] SYNTHASE III, CHLOROPLASTIC"/>
    <property type="match status" value="1"/>
</dbReference>
<keyword evidence="5 9" id="KW-0443">Lipid metabolism</keyword>
<feature type="active site" evidence="9">
    <location>
        <position position="259"/>
    </location>
</feature>
<dbReference type="EC" id="2.3.1.180" evidence="9"/>
<dbReference type="CDD" id="cd00830">
    <property type="entry name" value="KAS_III"/>
    <property type="match status" value="1"/>
</dbReference>
<feature type="active site" evidence="9">
    <location>
        <position position="290"/>
    </location>
</feature>
<dbReference type="HAMAP" id="MF_01815">
    <property type="entry name" value="FabH"/>
    <property type="match status" value="1"/>
</dbReference>
<dbReference type="GO" id="GO:0005737">
    <property type="term" value="C:cytoplasm"/>
    <property type="evidence" value="ECO:0007669"/>
    <property type="project" value="UniProtKB-SubCell"/>
</dbReference>
<dbReference type="GO" id="GO:0006633">
    <property type="term" value="P:fatty acid biosynthetic process"/>
    <property type="evidence" value="ECO:0007669"/>
    <property type="project" value="UniProtKB-UniRule"/>
</dbReference>
<dbReference type="InterPro" id="IPR013751">
    <property type="entry name" value="ACP_syn_III_N"/>
</dbReference>
<evidence type="ECO:0000256" key="9">
    <source>
        <dbReference type="HAMAP-Rule" id="MF_01815"/>
    </source>
</evidence>
<dbReference type="InterPro" id="IPR004655">
    <property type="entry name" value="FabH"/>
</dbReference>
<evidence type="ECO:0000256" key="8">
    <source>
        <dbReference type="ARBA" id="ARBA00023315"/>
    </source>
</evidence>
<reference evidence="12 13" key="1">
    <citation type="submission" date="2019-04" db="EMBL/GenBank/DDBJ databases">
        <title>Isolation and identification of Cellulomonas shaoxiangyii sp. Nov. isolated from feces of the Tibetan antelopes (Pantholops hodgsonii) in the Qinghai-Tibet plateau of China.</title>
        <authorList>
            <person name="Tian Z."/>
        </authorList>
    </citation>
    <scope>NUCLEOTIDE SEQUENCE [LARGE SCALE GENOMIC DNA]</scope>
    <source>
        <strain evidence="12 13">Z28</strain>
    </source>
</reference>
<dbReference type="Pfam" id="PF08541">
    <property type="entry name" value="ACP_syn_III_C"/>
    <property type="match status" value="1"/>
</dbReference>
<comment type="pathway">
    <text evidence="9">Lipid metabolism; fatty acid biosynthesis.</text>
</comment>
<evidence type="ECO:0000256" key="7">
    <source>
        <dbReference type="ARBA" id="ARBA00023268"/>
    </source>
</evidence>
<comment type="catalytic activity">
    <reaction evidence="9">
        <text>malonyl-[ACP] + acetyl-CoA + H(+) = 3-oxobutanoyl-[ACP] + CO2 + CoA</text>
        <dbReference type="Rhea" id="RHEA:12080"/>
        <dbReference type="Rhea" id="RHEA-COMP:9623"/>
        <dbReference type="Rhea" id="RHEA-COMP:9625"/>
        <dbReference type="ChEBI" id="CHEBI:15378"/>
        <dbReference type="ChEBI" id="CHEBI:16526"/>
        <dbReference type="ChEBI" id="CHEBI:57287"/>
        <dbReference type="ChEBI" id="CHEBI:57288"/>
        <dbReference type="ChEBI" id="CHEBI:78449"/>
        <dbReference type="ChEBI" id="CHEBI:78450"/>
        <dbReference type="EC" id="2.3.1.180"/>
    </reaction>
</comment>
<keyword evidence="8 9" id="KW-0012">Acyltransferase</keyword>
<proteinExistence type="inferred from homology"/>
<keyword evidence="3 9" id="KW-0808">Transferase</keyword>
<evidence type="ECO:0000256" key="4">
    <source>
        <dbReference type="ARBA" id="ARBA00022832"/>
    </source>
</evidence>
<dbReference type="NCBIfam" id="TIGR00747">
    <property type="entry name" value="fabH"/>
    <property type="match status" value="1"/>
</dbReference>
<dbReference type="AlphaFoldDB" id="A0A4P7SJQ7"/>
<accession>A0A4P7SJQ7</accession>
<dbReference type="Pfam" id="PF08545">
    <property type="entry name" value="ACP_syn_III"/>
    <property type="match status" value="1"/>
</dbReference>
<dbReference type="Gene3D" id="3.40.47.10">
    <property type="match status" value="2"/>
</dbReference>
<dbReference type="RefSeq" id="WP_135973069.1">
    <property type="nucleotide sequence ID" value="NZ_CP039291.1"/>
</dbReference>
<gene>
    <name evidence="9" type="primary">fabH</name>
    <name evidence="12" type="ORF">E5225_07045</name>
</gene>
<protein>
    <recommendedName>
        <fullName evidence="9">Beta-ketoacyl-[acyl-carrier-protein] synthase III</fullName>
        <shortName evidence="9">Beta-ketoacyl-ACP synthase III</shortName>
        <shortName evidence="9">KAS III</shortName>
        <ecNumber evidence="9">2.3.1.180</ecNumber>
    </recommendedName>
    <alternativeName>
        <fullName evidence="9">3-oxoacyl-[acyl-carrier-protein] synthase 3</fullName>
    </alternativeName>
    <alternativeName>
        <fullName evidence="9">3-oxoacyl-[acyl-carrier-protein] synthase III</fullName>
    </alternativeName>
</protein>
<evidence type="ECO:0000256" key="5">
    <source>
        <dbReference type="ARBA" id="ARBA00023098"/>
    </source>
</evidence>
<dbReference type="PANTHER" id="PTHR43091">
    <property type="entry name" value="3-OXOACYL-[ACYL-CARRIER-PROTEIN] SYNTHASE"/>
    <property type="match status" value="1"/>
</dbReference>
<name>A0A4P7SJQ7_9CELL</name>
<comment type="domain">
    <text evidence="9">The last Arg residue of the ACP-binding site is essential for the weak association between ACP/AcpP and FabH.</text>
</comment>
<keyword evidence="4 9" id="KW-0276">Fatty acid metabolism</keyword>
<dbReference type="GO" id="GO:0004315">
    <property type="term" value="F:3-oxoacyl-[acyl-carrier-protein] synthase activity"/>
    <property type="evidence" value="ECO:0007669"/>
    <property type="project" value="InterPro"/>
</dbReference>
<dbReference type="InterPro" id="IPR013747">
    <property type="entry name" value="ACP_syn_III_C"/>
</dbReference>
<evidence type="ECO:0000313" key="12">
    <source>
        <dbReference type="EMBL" id="QCB93346.1"/>
    </source>
</evidence>
<dbReference type="EMBL" id="CP039291">
    <property type="protein sequence ID" value="QCB93346.1"/>
    <property type="molecule type" value="Genomic_DNA"/>
</dbReference>
<dbReference type="OrthoDB" id="9815506at2"/>
<evidence type="ECO:0000256" key="6">
    <source>
        <dbReference type="ARBA" id="ARBA00023160"/>
    </source>
</evidence>
<feature type="domain" description="Beta-ketoacyl-[acyl-carrier-protein] synthase III N-terminal" evidence="11">
    <location>
        <begin position="118"/>
        <end position="195"/>
    </location>
</feature>
<dbReference type="InterPro" id="IPR016039">
    <property type="entry name" value="Thiolase-like"/>
</dbReference>
<organism evidence="12 13">
    <name type="scientific">Cellulomonas shaoxiangyii</name>
    <dbReference type="NCBI Taxonomy" id="2566013"/>
    <lineage>
        <taxon>Bacteria</taxon>
        <taxon>Bacillati</taxon>
        <taxon>Actinomycetota</taxon>
        <taxon>Actinomycetes</taxon>
        <taxon>Micrococcales</taxon>
        <taxon>Cellulomonadaceae</taxon>
        <taxon>Cellulomonas</taxon>
    </lineage>
</organism>
<feature type="region of interest" description="ACP-binding" evidence="9">
    <location>
        <begin position="260"/>
        <end position="264"/>
    </location>
</feature>
<dbReference type="Proteomes" id="UP000296469">
    <property type="component" value="Chromosome"/>
</dbReference>
<keyword evidence="7 9" id="KW-0511">Multifunctional enzyme</keyword>
<comment type="subcellular location">
    <subcellularLocation>
        <location evidence="9">Cytoplasm</location>
    </subcellularLocation>
</comment>
<evidence type="ECO:0000256" key="2">
    <source>
        <dbReference type="ARBA" id="ARBA00022516"/>
    </source>
</evidence>
<dbReference type="GO" id="GO:0033818">
    <property type="term" value="F:beta-ketoacyl-acyl-carrier-protein synthase III activity"/>
    <property type="evidence" value="ECO:0007669"/>
    <property type="project" value="UniProtKB-UniRule"/>
</dbReference>
<dbReference type="NCBIfam" id="NF006829">
    <property type="entry name" value="PRK09352.1"/>
    <property type="match status" value="1"/>
</dbReference>
<dbReference type="KEGG" id="celz:E5225_07045"/>
<keyword evidence="6 9" id="KW-0275">Fatty acid biosynthesis</keyword>
<evidence type="ECO:0000313" key="13">
    <source>
        <dbReference type="Proteomes" id="UP000296469"/>
    </source>
</evidence>
<dbReference type="SUPFAM" id="SSF53901">
    <property type="entry name" value="Thiolase-like"/>
    <property type="match status" value="1"/>
</dbReference>
<feature type="active site" evidence="9">
    <location>
        <position position="124"/>
    </location>
</feature>
<keyword evidence="2 9" id="KW-0444">Lipid biosynthesis</keyword>
<evidence type="ECO:0000259" key="10">
    <source>
        <dbReference type="Pfam" id="PF08541"/>
    </source>
</evidence>
<feature type="domain" description="Beta-ketoacyl-[acyl-carrier-protein] synthase III C-terminal" evidence="10">
    <location>
        <begin position="243"/>
        <end position="331"/>
    </location>
</feature>
<keyword evidence="13" id="KW-1185">Reference proteome</keyword>
<evidence type="ECO:0000259" key="11">
    <source>
        <dbReference type="Pfam" id="PF08545"/>
    </source>
</evidence>
<comment type="function">
    <text evidence="9">Catalyzes the condensation reaction of fatty acid synthesis by the addition to an acyl acceptor of two carbons from malonyl-ACP. Catalyzes the first condensation reaction which initiates fatty acid synthesis and may therefore play a role in governing the total rate of fatty acid production. Possesses both acetoacetyl-ACP synthase and acetyl transacylase activities. Its substrate specificity determines the biosynthesis of branched-chain and/or straight-chain of fatty acids.</text>
</comment>
<dbReference type="UniPathway" id="UPA00094"/>
<evidence type="ECO:0000256" key="1">
    <source>
        <dbReference type="ARBA" id="ARBA00008642"/>
    </source>
</evidence>
<comment type="subunit">
    <text evidence="9">Homodimer.</text>
</comment>
<comment type="similarity">
    <text evidence="1 9">Belongs to the thiolase-like superfamily. FabH family.</text>
</comment>
<keyword evidence="9" id="KW-0963">Cytoplasm</keyword>
<sequence>MTRPTLTQATGPAHTRILGIGGVRGERVVPNDDLVGPIDSSDEWIRQRTGIVTRRRAGADTDVLDLAEGAARAALDHAGLTGADIDVVILSTVTYFHQTPAGAAIVADRIGATPAAAFDISAACAGYCYGIGQADALVRAGTARHVLVIGAEKMSEFVDPTDRTISFLLGDGAGAVVVGPSDTPGIGPTVWGSDGGQAQAIRQTHSWLATRDEGAGWPTLRQEGQSVFKWAVWQMAPVAQKAMDAAGVRPEDIEAFVPHQANMRIIDQMIKQLKLPDSVVVGRDIAETGNTSAASIPLATERLLREGQVPSGALALQIGFGAGLVYAAQVVVLP</sequence>